<name>A0A9N9WVN1_9DIPT</name>
<evidence type="ECO:0000256" key="1">
    <source>
        <dbReference type="ARBA" id="ARBA00004162"/>
    </source>
</evidence>
<keyword evidence="8" id="KW-0472">Membrane</keyword>
<protein>
    <submittedName>
        <fullName evidence="12">Uncharacterized protein</fullName>
    </submittedName>
</protein>
<dbReference type="InterPro" id="IPR032675">
    <property type="entry name" value="LRR_dom_sf"/>
</dbReference>
<dbReference type="EMBL" id="OU895880">
    <property type="protein sequence ID" value="CAG9811003.1"/>
    <property type="molecule type" value="Genomic_DNA"/>
</dbReference>
<dbReference type="GO" id="GO:0005886">
    <property type="term" value="C:plasma membrane"/>
    <property type="evidence" value="ECO:0007669"/>
    <property type="project" value="UniProtKB-SubCell"/>
</dbReference>
<dbReference type="InterPro" id="IPR001611">
    <property type="entry name" value="Leu-rich_rpt"/>
</dbReference>
<evidence type="ECO:0000256" key="7">
    <source>
        <dbReference type="ARBA" id="ARBA00023065"/>
    </source>
</evidence>
<dbReference type="PANTHER" id="PTHR46473:SF10">
    <property type="entry name" value="LD45603P-RELATED"/>
    <property type="match status" value="1"/>
</dbReference>
<evidence type="ECO:0000256" key="11">
    <source>
        <dbReference type="SAM" id="SignalP"/>
    </source>
</evidence>
<keyword evidence="10" id="KW-0407">Ion channel</keyword>
<dbReference type="Gene3D" id="3.80.10.10">
    <property type="entry name" value="Ribonuclease Inhibitor"/>
    <property type="match status" value="1"/>
</dbReference>
<gene>
    <name evidence="12" type="ORF">CHIRRI_LOCUS13813</name>
</gene>
<keyword evidence="3" id="KW-1003">Cell membrane</keyword>
<evidence type="ECO:0000256" key="4">
    <source>
        <dbReference type="ARBA" id="ARBA00022692"/>
    </source>
</evidence>
<dbReference type="InterPro" id="IPR051432">
    <property type="entry name" value="KCNMA1_auxiliary"/>
</dbReference>
<keyword evidence="4" id="KW-0812">Transmembrane</keyword>
<keyword evidence="2" id="KW-0813">Transport</keyword>
<evidence type="ECO:0000256" key="3">
    <source>
        <dbReference type="ARBA" id="ARBA00022475"/>
    </source>
</evidence>
<accession>A0A9N9WVN1</accession>
<keyword evidence="5 11" id="KW-0732">Signal</keyword>
<evidence type="ECO:0000256" key="8">
    <source>
        <dbReference type="ARBA" id="ARBA00023136"/>
    </source>
</evidence>
<keyword evidence="9" id="KW-1015">Disulfide bond</keyword>
<evidence type="ECO:0000313" key="12">
    <source>
        <dbReference type="EMBL" id="CAG9811003.1"/>
    </source>
</evidence>
<dbReference type="Proteomes" id="UP001153620">
    <property type="component" value="Chromosome 4"/>
</dbReference>
<sequence length="232" mass="27220">MMWIISVLSTLPYLITILTIATSNTSSASITFQCSFQKDFTTFHHDFQYVEFYECFLKTPFYITTRNSTVDIVYGRLTSHASEKSNNDVTELFINRKTLHFMPTNFGEIFKNLKYLAVWNSQLEEINQPDLKQFPNLVYLCLRFNNFEYLDADLFKFNPKLEFVRLFGNKIKEIHTTAFEGLTSLKTLNLERNICVDKMFVNSEDEVKEFVENLPNLCQFSNEIANFTENSE</sequence>
<organism evidence="12 13">
    <name type="scientific">Chironomus riparius</name>
    <dbReference type="NCBI Taxonomy" id="315576"/>
    <lineage>
        <taxon>Eukaryota</taxon>
        <taxon>Metazoa</taxon>
        <taxon>Ecdysozoa</taxon>
        <taxon>Arthropoda</taxon>
        <taxon>Hexapoda</taxon>
        <taxon>Insecta</taxon>
        <taxon>Pterygota</taxon>
        <taxon>Neoptera</taxon>
        <taxon>Endopterygota</taxon>
        <taxon>Diptera</taxon>
        <taxon>Nematocera</taxon>
        <taxon>Chironomoidea</taxon>
        <taxon>Chironomidae</taxon>
        <taxon>Chironominae</taxon>
        <taxon>Chironomus</taxon>
    </lineage>
</organism>
<evidence type="ECO:0000256" key="6">
    <source>
        <dbReference type="ARBA" id="ARBA00022989"/>
    </source>
</evidence>
<evidence type="ECO:0000313" key="13">
    <source>
        <dbReference type="Proteomes" id="UP001153620"/>
    </source>
</evidence>
<dbReference type="GO" id="GO:0034220">
    <property type="term" value="P:monoatomic ion transmembrane transport"/>
    <property type="evidence" value="ECO:0007669"/>
    <property type="project" value="UniProtKB-KW"/>
</dbReference>
<evidence type="ECO:0000256" key="10">
    <source>
        <dbReference type="ARBA" id="ARBA00023303"/>
    </source>
</evidence>
<reference evidence="12" key="2">
    <citation type="submission" date="2022-10" db="EMBL/GenBank/DDBJ databases">
        <authorList>
            <consortium name="ENA_rothamsted_submissions"/>
            <consortium name="culmorum"/>
            <person name="King R."/>
        </authorList>
    </citation>
    <scope>NUCLEOTIDE SEQUENCE</scope>
</reference>
<feature type="signal peptide" evidence="11">
    <location>
        <begin position="1"/>
        <end position="27"/>
    </location>
</feature>
<dbReference type="AlphaFoldDB" id="A0A9N9WVN1"/>
<dbReference type="PANTHER" id="PTHR46473">
    <property type="entry name" value="GH08155P"/>
    <property type="match status" value="1"/>
</dbReference>
<comment type="subcellular location">
    <subcellularLocation>
        <location evidence="1">Cell membrane</location>
        <topology evidence="1">Single-pass membrane protein</topology>
    </subcellularLocation>
</comment>
<dbReference type="OrthoDB" id="72369at2759"/>
<proteinExistence type="predicted"/>
<keyword evidence="7" id="KW-0406">Ion transport</keyword>
<reference evidence="12" key="1">
    <citation type="submission" date="2022-01" db="EMBL/GenBank/DDBJ databases">
        <authorList>
            <person name="King R."/>
        </authorList>
    </citation>
    <scope>NUCLEOTIDE SEQUENCE</scope>
</reference>
<dbReference type="Pfam" id="PF13855">
    <property type="entry name" value="LRR_8"/>
    <property type="match status" value="1"/>
</dbReference>
<keyword evidence="13" id="KW-1185">Reference proteome</keyword>
<feature type="chain" id="PRO_5040415950" evidence="11">
    <location>
        <begin position="28"/>
        <end position="232"/>
    </location>
</feature>
<evidence type="ECO:0000256" key="9">
    <source>
        <dbReference type="ARBA" id="ARBA00023157"/>
    </source>
</evidence>
<keyword evidence="6" id="KW-1133">Transmembrane helix</keyword>
<evidence type="ECO:0000256" key="5">
    <source>
        <dbReference type="ARBA" id="ARBA00022729"/>
    </source>
</evidence>
<evidence type="ECO:0000256" key="2">
    <source>
        <dbReference type="ARBA" id="ARBA00022448"/>
    </source>
</evidence>
<dbReference type="SUPFAM" id="SSF52058">
    <property type="entry name" value="L domain-like"/>
    <property type="match status" value="1"/>
</dbReference>